<evidence type="ECO:0000256" key="7">
    <source>
        <dbReference type="ARBA" id="ARBA00047989"/>
    </source>
</evidence>
<comment type="catalytic activity">
    <reaction evidence="8">
        <text>adenosine + phosphate = alpha-D-ribose 1-phosphate + adenine</text>
        <dbReference type="Rhea" id="RHEA:27642"/>
        <dbReference type="ChEBI" id="CHEBI:16335"/>
        <dbReference type="ChEBI" id="CHEBI:16708"/>
        <dbReference type="ChEBI" id="CHEBI:43474"/>
        <dbReference type="ChEBI" id="CHEBI:57720"/>
        <dbReference type="EC" id="2.4.2.1"/>
    </reaction>
    <physiologicalReaction direction="left-to-right" evidence="8">
        <dbReference type="Rhea" id="RHEA:27643"/>
    </physiologicalReaction>
</comment>
<dbReference type="PANTHER" id="PTHR30616:SF2">
    <property type="entry name" value="PURINE NUCLEOSIDE PHOSPHORYLASE LACC1"/>
    <property type="match status" value="1"/>
</dbReference>
<dbReference type="STRING" id="824.CGRAC_0837"/>
<comment type="catalytic activity">
    <reaction evidence="1">
        <text>inosine + phosphate = alpha-D-ribose 1-phosphate + hypoxanthine</text>
        <dbReference type="Rhea" id="RHEA:27646"/>
        <dbReference type="ChEBI" id="CHEBI:17368"/>
        <dbReference type="ChEBI" id="CHEBI:17596"/>
        <dbReference type="ChEBI" id="CHEBI:43474"/>
        <dbReference type="ChEBI" id="CHEBI:57720"/>
        <dbReference type="EC" id="2.4.2.1"/>
    </reaction>
    <physiologicalReaction direction="left-to-right" evidence="1">
        <dbReference type="Rhea" id="RHEA:27647"/>
    </physiologicalReaction>
</comment>
<evidence type="ECO:0000313" key="10">
    <source>
        <dbReference type="EMBL" id="EEV17061.1"/>
    </source>
</evidence>
<evidence type="ECO:0000313" key="11">
    <source>
        <dbReference type="Proteomes" id="UP000005709"/>
    </source>
</evidence>
<evidence type="ECO:0000256" key="1">
    <source>
        <dbReference type="ARBA" id="ARBA00000553"/>
    </source>
</evidence>
<dbReference type="GO" id="GO:0016787">
    <property type="term" value="F:hydrolase activity"/>
    <property type="evidence" value="ECO:0007669"/>
    <property type="project" value="UniProtKB-KW"/>
</dbReference>
<protein>
    <recommendedName>
        <fullName evidence="12">Purine nucleoside phosphorylase</fullName>
    </recommendedName>
</protein>
<organism evidence="10 11">
    <name type="scientific">Campylobacter gracilis RM3268</name>
    <dbReference type="NCBI Taxonomy" id="553220"/>
    <lineage>
        <taxon>Bacteria</taxon>
        <taxon>Pseudomonadati</taxon>
        <taxon>Campylobacterota</taxon>
        <taxon>Epsilonproteobacteria</taxon>
        <taxon>Campylobacterales</taxon>
        <taxon>Campylobacteraceae</taxon>
        <taxon>Campylobacter</taxon>
    </lineage>
</organism>
<dbReference type="OrthoDB" id="4279at2"/>
<proteinExistence type="inferred from homology"/>
<keyword evidence="3" id="KW-0808">Transferase</keyword>
<keyword evidence="5" id="KW-0378">Hydrolase</keyword>
<dbReference type="CDD" id="cd16833">
    <property type="entry name" value="YfiH"/>
    <property type="match status" value="1"/>
</dbReference>
<dbReference type="SUPFAM" id="SSF64438">
    <property type="entry name" value="CNF1/YfiH-like putative cysteine hydrolases"/>
    <property type="match status" value="1"/>
</dbReference>
<gene>
    <name evidence="10" type="ORF">CAMGR0001_1355</name>
</gene>
<comment type="catalytic activity">
    <reaction evidence="9">
        <text>S-methyl-5'-thioadenosine + phosphate = 5-(methylsulfanyl)-alpha-D-ribose 1-phosphate + adenine</text>
        <dbReference type="Rhea" id="RHEA:11852"/>
        <dbReference type="ChEBI" id="CHEBI:16708"/>
        <dbReference type="ChEBI" id="CHEBI:17509"/>
        <dbReference type="ChEBI" id="CHEBI:43474"/>
        <dbReference type="ChEBI" id="CHEBI:58533"/>
        <dbReference type="EC" id="2.4.2.28"/>
    </reaction>
    <physiologicalReaction direction="left-to-right" evidence="9">
        <dbReference type="Rhea" id="RHEA:11853"/>
    </physiologicalReaction>
</comment>
<evidence type="ECO:0000256" key="2">
    <source>
        <dbReference type="ARBA" id="ARBA00007353"/>
    </source>
</evidence>
<keyword evidence="11" id="KW-1185">Reference proteome</keyword>
<dbReference type="InterPro" id="IPR011324">
    <property type="entry name" value="Cytotoxic_necrot_fac-like_cat"/>
</dbReference>
<evidence type="ECO:0000256" key="8">
    <source>
        <dbReference type="ARBA" id="ARBA00048968"/>
    </source>
</evidence>
<dbReference type="PANTHER" id="PTHR30616">
    <property type="entry name" value="UNCHARACTERIZED PROTEIN YFIH"/>
    <property type="match status" value="1"/>
</dbReference>
<dbReference type="InterPro" id="IPR038371">
    <property type="entry name" value="Cu_polyphenol_OxRdtase_sf"/>
</dbReference>
<dbReference type="Gene3D" id="3.60.140.10">
    <property type="entry name" value="CNF1/YfiH-like putative cysteine hydrolases"/>
    <property type="match status" value="1"/>
</dbReference>
<dbReference type="RefSeq" id="WP_005872016.1">
    <property type="nucleotide sequence ID" value="NZ_ACYG01000027.1"/>
</dbReference>
<comment type="similarity">
    <text evidence="2">Belongs to the purine nucleoside phosphorylase YfiH/LACC1 family.</text>
</comment>
<sequence length="244" mass="26776">MDKIEICRENLEFVLDRRGVLAGFSTRLGGVSGGAYASLNLGDHVGDDPQSVAQNREILAAALGIAPRNLKFMRQIHSNRVEILRADSDEIPPCDGLITDLRGVALCVLVADCSPVLIADERRGVVAAVHAGRAGVSQRICTNAINLMSERFGCVAAEMKVFVGANIKARNYELGELDLGEFERYKTQGHFDLNAALRDELAAAGVRNVKFDPRCTFESERHFSYRRDGVTGRFCGFVMNKLCR</sequence>
<evidence type="ECO:0000256" key="4">
    <source>
        <dbReference type="ARBA" id="ARBA00022723"/>
    </source>
</evidence>
<dbReference type="AlphaFoldDB" id="C8PJF6"/>
<name>C8PJF6_9BACT</name>
<dbReference type="GO" id="GO:0017061">
    <property type="term" value="F:S-methyl-5-thioadenosine phosphorylase activity"/>
    <property type="evidence" value="ECO:0007669"/>
    <property type="project" value="UniProtKB-EC"/>
</dbReference>
<dbReference type="GO" id="GO:0005507">
    <property type="term" value="F:copper ion binding"/>
    <property type="evidence" value="ECO:0007669"/>
    <property type="project" value="TreeGrafter"/>
</dbReference>
<evidence type="ECO:0008006" key="12">
    <source>
        <dbReference type="Google" id="ProtNLM"/>
    </source>
</evidence>
<keyword evidence="6" id="KW-0862">Zinc</keyword>
<dbReference type="InterPro" id="IPR003730">
    <property type="entry name" value="Cu_polyphenol_OxRdtase"/>
</dbReference>
<evidence type="ECO:0000256" key="9">
    <source>
        <dbReference type="ARBA" id="ARBA00049893"/>
    </source>
</evidence>
<dbReference type="EMBL" id="ACYG01000027">
    <property type="protein sequence ID" value="EEV17061.1"/>
    <property type="molecule type" value="Genomic_DNA"/>
</dbReference>
<comment type="caution">
    <text evidence="10">The sequence shown here is derived from an EMBL/GenBank/DDBJ whole genome shotgun (WGS) entry which is preliminary data.</text>
</comment>
<dbReference type="Proteomes" id="UP000005709">
    <property type="component" value="Unassembled WGS sequence"/>
</dbReference>
<reference evidence="10 11" key="1">
    <citation type="submission" date="2009-07" db="EMBL/GenBank/DDBJ databases">
        <authorList>
            <person name="Madupu R."/>
            <person name="Sebastian Y."/>
            <person name="Durkin A.S."/>
            <person name="Torralba M."/>
            <person name="Methe B."/>
            <person name="Sutton G.G."/>
            <person name="Strausberg R.L."/>
            <person name="Nelson K.E."/>
        </authorList>
    </citation>
    <scope>NUCLEOTIDE SEQUENCE [LARGE SCALE GENOMIC DNA]</scope>
    <source>
        <strain evidence="10 11">RM3268</strain>
    </source>
</reference>
<keyword evidence="4" id="KW-0479">Metal-binding</keyword>
<evidence type="ECO:0000256" key="6">
    <source>
        <dbReference type="ARBA" id="ARBA00022833"/>
    </source>
</evidence>
<dbReference type="eggNOG" id="COG1496">
    <property type="taxonomic scope" value="Bacteria"/>
</dbReference>
<accession>C8PJF6</accession>
<dbReference type="Pfam" id="PF02578">
    <property type="entry name" value="Cu-oxidase_4"/>
    <property type="match status" value="1"/>
</dbReference>
<comment type="catalytic activity">
    <reaction evidence="7">
        <text>adenosine + H2O + H(+) = inosine + NH4(+)</text>
        <dbReference type="Rhea" id="RHEA:24408"/>
        <dbReference type="ChEBI" id="CHEBI:15377"/>
        <dbReference type="ChEBI" id="CHEBI:15378"/>
        <dbReference type="ChEBI" id="CHEBI:16335"/>
        <dbReference type="ChEBI" id="CHEBI:17596"/>
        <dbReference type="ChEBI" id="CHEBI:28938"/>
        <dbReference type="EC" id="3.5.4.4"/>
    </reaction>
    <physiologicalReaction direction="left-to-right" evidence="7">
        <dbReference type="Rhea" id="RHEA:24409"/>
    </physiologicalReaction>
</comment>
<evidence type="ECO:0000256" key="5">
    <source>
        <dbReference type="ARBA" id="ARBA00022801"/>
    </source>
</evidence>
<evidence type="ECO:0000256" key="3">
    <source>
        <dbReference type="ARBA" id="ARBA00022679"/>
    </source>
</evidence>